<feature type="transmembrane region" description="Helical" evidence="7">
    <location>
        <begin position="134"/>
        <end position="155"/>
    </location>
</feature>
<evidence type="ECO:0000256" key="8">
    <source>
        <dbReference type="SAM" id="SignalP"/>
    </source>
</evidence>
<dbReference type="InterPro" id="IPR001623">
    <property type="entry name" value="DnaJ_domain"/>
</dbReference>
<evidence type="ECO:0000256" key="2">
    <source>
        <dbReference type="ARBA" id="ARBA00022692"/>
    </source>
</evidence>
<dbReference type="SUPFAM" id="SSF46689">
    <property type="entry name" value="Homeodomain-like"/>
    <property type="match status" value="1"/>
</dbReference>
<dbReference type="OrthoDB" id="1420887at2759"/>
<feature type="signal peptide" evidence="8">
    <location>
        <begin position="1"/>
        <end position="26"/>
    </location>
</feature>
<evidence type="ECO:0000313" key="11">
    <source>
        <dbReference type="EMBL" id="RWS14414.1"/>
    </source>
</evidence>
<dbReference type="GO" id="GO:0012505">
    <property type="term" value="C:endomembrane system"/>
    <property type="evidence" value="ECO:0007669"/>
    <property type="project" value="UniProtKB-SubCell"/>
</dbReference>
<accession>A0A3S3QV22</accession>
<comment type="caution">
    <text evidence="11">The sequence shown here is derived from an EMBL/GenBank/DDBJ whole genome shotgun (WGS) entry which is preliminary data.</text>
</comment>
<gene>
    <name evidence="11" type="ORF">B4U79_13308</name>
</gene>
<dbReference type="PANTHER" id="PTHR44653:SF2">
    <property type="entry name" value="DNAJ HOMOLOG SUBFAMILY C MEMBER 1"/>
    <property type="match status" value="1"/>
</dbReference>
<dbReference type="Pfam" id="PF23082">
    <property type="entry name" value="Myb_DNA-binding_2"/>
    <property type="match status" value="1"/>
</dbReference>
<dbReference type="Proteomes" id="UP000285301">
    <property type="component" value="Unassembled WGS sequence"/>
</dbReference>
<dbReference type="PROSITE" id="PS50090">
    <property type="entry name" value="MYB_LIKE"/>
    <property type="match status" value="1"/>
</dbReference>
<keyword evidence="3 8" id="KW-0732">Signal</keyword>
<organism evidence="11 12">
    <name type="scientific">Dinothrombium tinctorium</name>
    <dbReference type="NCBI Taxonomy" id="1965070"/>
    <lineage>
        <taxon>Eukaryota</taxon>
        <taxon>Metazoa</taxon>
        <taxon>Ecdysozoa</taxon>
        <taxon>Arthropoda</taxon>
        <taxon>Chelicerata</taxon>
        <taxon>Arachnida</taxon>
        <taxon>Acari</taxon>
        <taxon>Acariformes</taxon>
        <taxon>Trombidiformes</taxon>
        <taxon>Prostigmata</taxon>
        <taxon>Anystina</taxon>
        <taxon>Parasitengona</taxon>
        <taxon>Trombidioidea</taxon>
        <taxon>Trombidiidae</taxon>
        <taxon>Dinothrombium</taxon>
    </lineage>
</organism>
<feature type="chain" id="PRO_5018744417" evidence="8">
    <location>
        <begin position="27"/>
        <end position="405"/>
    </location>
</feature>
<dbReference type="InterPro" id="IPR001005">
    <property type="entry name" value="SANT/Myb"/>
</dbReference>
<dbReference type="PRINTS" id="PR00625">
    <property type="entry name" value="JDOMAIN"/>
</dbReference>
<evidence type="ECO:0000256" key="3">
    <source>
        <dbReference type="ARBA" id="ARBA00022729"/>
    </source>
</evidence>
<dbReference type="SUPFAM" id="SSF46565">
    <property type="entry name" value="Chaperone J-domain"/>
    <property type="match status" value="1"/>
</dbReference>
<dbReference type="SMART" id="SM00271">
    <property type="entry name" value="DnaJ"/>
    <property type="match status" value="1"/>
</dbReference>
<dbReference type="EMBL" id="NCKU01000729">
    <property type="protein sequence ID" value="RWS14414.1"/>
    <property type="molecule type" value="Genomic_DNA"/>
</dbReference>
<protein>
    <submittedName>
        <fullName evidence="11">DnaJ subfamily C member 1-like protein</fullName>
    </submittedName>
</protein>
<evidence type="ECO:0000259" key="10">
    <source>
        <dbReference type="PROSITE" id="PS50090"/>
    </source>
</evidence>
<dbReference type="PANTHER" id="PTHR44653">
    <property type="entry name" value="DNAJ HOMOLOG SUBFAMILY C MEMBER 1"/>
    <property type="match status" value="1"/>
</dbReference>
<keyword evidence="5 7" id="KW-0472">Membrane</keyword>
<evidence type="ECO:0000313" key="12">
    <source>
        <dbReference type="Proteomes" id="UP000285301"/>
    </source>
</evidence>
<dbReference type="GO" id="GO:0005634">
    <property type="term" value="C:nucleus"/>
    <property type="evidence" value="ECO:0007669"/>
    <property type="project" value="UniProtKB-SubCell"/>
</dbReference>
<keyword evidence="4 7" id="KW-1133">Transmembrane helix</keyword>
<feature type="domain" description="Myb-like" evidence="10">
    <location>
        <begin position="291"/>
        <end position="344"/>
    </location>
</feature>
<evidence type="ECO:0000256" key="6">
    <source>
        <dbReference type="ARBA" id="ARBA00037847"/>
    </source>
</evidence>
<dbReference type="Gene3D" id="1.10.10.60">
    <property type="entry name" value="Homeodomain-like"/>
    <property type="match status" value="2"/>
</dbReference>
<dbReference type="STRING" id="1965070.A0A3S3QV22"/>
<dbReference type="SMART" id="SM00717">
    <property type="entry name" value="SANT"/>
    <property type="match status" value="1"/>
</dbReference>
<dbReference type="InterPro" id="IPR009057">
    <property type="entry name" value="Homeodomain-like_sf"/>
</dbReference>
<dbReference type="CDD" id="cd00167">
    <property type="entry name" value="SANT"/>
    <property type="match status" value="1"/>
</dbReference>
<name>A0A3S3QV22_9ACAR</name>
<evidence type="ECO:0000259" key="9">
    <source>
        <dbReference type="PROSITE" id="PS50076"/>
    </source>
</evidence>
<reference evidence="11 12" key="1">
    <citation type="journal article" date="2018" name="Gigascience">
        <title>Genomes of trombidid mites reveal novel predicted allergens and laterally-transferred genes associated with secondary metabolism.</title>
        <authorList>
            <person name="Dong X."/>
            <person name="Chaisiri K."/>
            <person name="Xia D."/>
            <person name="Armstrong S.D."/>
            <person name="Fang Y."/>
            <person name="Donnelly M.J."/>
            <person name="Kadowaki T."/>
            <person name="McGarry J.W."/>
            <person name="Darby A.C."/>
            <person name="Makepeace B.L."/>
        </authorList>
    </citation>
    <scope>NUCLEOTIDE SEQUENCE [LARGE SCALE GENOMIC DNA]</scope>
    <source>
        <strain evidence="11">UoL-WK</strain>
    </source>
</reference>
<comment type="subcellular location">
    <subcellularLocation>
        <location evidence="6">Endomembrane system</location>
        <topology evidence="6">Single-pass membrane protein</topology>
    </subcellularLocation>
    <subcellularLocation>
        <location evidence="1">Nucleus</location>
    </subcellularLocation>
</comment>
<evidence type="ECO:0000256" key="1">
    <source>
        <dbReference type="ARBA" id="ARBA00004123"/>
    </source>
</evidence>
<proteinExistence type="predicted"/>
<dbReference type="Pfam" id="PF00226">
    <property type="entry name" value="DnaJ"/>
    <property type="match status" value="1"/>
</dbReference>
<dbReference type="InterPro" id="IPR036869">
    <property type="entry name" value="J_dom_sf"/>
</dbReference>
<dbReference type="PROSITE" id="PS50076">
    <property type="entry name" value="DNAJ_2"/>
    <property type="match status" value="1"/>
</dbReference>
<keyword evidence="12" id="KW-1185">Reference proteome</keyword>
<dbReference type="InterPro" id="IPR052606">
    <property type="entry name" value="DnaJ_domain_protein"/>
</dbReference>
<evidence type="ECO:0000256" key="7">
    <source>
        <dbReference type="SAM" id="Phobius"/>
    </source>
</evidence>
<sequence length="405" mass="47299">MWRTSKAFSLAFQSISILLCAHLVTAWYDAETLELYDLIEEVNSNFYDLLEVNQTATTAEIKRSFRILSLRHHPDKSSDPSAEVTFRKLAAVVEVLKDEKKRQKYDQILINGVPDWKSGIYYYRRVRKLSLLEMSVIVSIILTFGHYLCMWAAFWEKNFEVSEILKKKQKKLNKEQIDEIKRDILNSIGVNAPRLLYDNLVVKISKFVYRTTIYDTPRLIKAFYEFSKQKFLENRVETAAVNECQSNVRPKKSKTKTIEIPNYDDLYAKAEAKILKCESDDDDIKQRNDVRGSVNKNEWSESEIHNLIKLTKKFPGGFPQRWEKIACTLGRSVEDVTQKAKEVKNSTLKTKNENENKEPTIQLVSSATEKINENLWNQQQQKLFEEALVKFPKGSQERWENIARC</sequence>
<dbReference type="CDD" id="cd06257">
    <property type="entry name" value="DnaJ"/>
    <property type="match status" value="1"/>
</dbReference>
<keyword evidence="2 7" id="KW-0812">Transmembrane</keyword>
<feature type="non-terminal residue" evidence="11">
    <location>
        <position position="405"/>
    </location>
</feature>
<dbReference type="Gene3D" id="1.10.287.110">
    <property type="entry name" value="DnaJ domain"/>
    <property type="match status" value="1"/>
</dbReference>
<evidence type="ECO:0000256" key="5">
    <source>
        <dbReference type="ARBA" id="ARBA00023136"/>
    </source>
</evidence>
<evidence type="ECO:0000256" key="4">
    <source>
        <dbReference type="ARBA" id="ARBA00022989"/>
    </source>
</evidence>
<dbReference type="AlphaFoldDB" id="A0A3S3QV22"/>
<feature type="domain" description="J" evidence="9">
    <location>
        <begin position="45"/>
        <end position="109"/>
    </location>
</feature>